<evidence type="ECO:0000313" key="3">
    <source>
        <dbReference type="Proteomes" id="UP000228906"/>
    </source>
</evidence>
<organism evidence="2 3">
    <name type="scientific">bacterium (Candidatus Gribaldobacteria) CG10_big_fil_rev_8_21_14_0_10_41_12</name>
    <dbReference type="NCBI Taxonomy" id="2014277"/>
    <lineage>
        <taxon>Bacteria</taxon>
        <taxon>Candidatus Gribaldobacteria</taxon>
    </lineage>
</organism>
<protein>
    <recommendedName>
        <fullName evidence="1">Polymerase beta nucleotidyltransferase domain-containing protein</fullName>
    </recommendedName>
</protein>
<dbReference type="InterPro" id="IPR041633">
    <property type="entry name" value="Polbeta"/>
</dbReference>
<dbReference type="EMBL" id="PFAV01000019">
    <property type="protein sequence ID" value="PIR91682.1"/>
    <property type="molecule type" value="Genomic_DNA"/>
</dbReference>
<gene>
    <name evidence="2" type="ORF">COU03_00980</name>
</gene>
<comment type="caution">
    <text evidence="2">The sequence shown here is derived from an EMBL/GenBank/DDBJ whole genome shotgun (WGS) entry which is preliminary data.</text>
</comment>
<dbReference type="Pfam" id="PF18765">
    <property type="entry name" value="Polbeta"/>
    <property type="match status" value="1"/>
</dbReference>
<sequence>MEKWEIALNKFFIPWRKNKEVVGALVCGSFVMGNPTKHSDIDLHIVLSEKAKWRERGNKVVDGFLIEYFANPPRQIIEYFKEDYNSGKQMAAIQFITGRIIFDDGSIEQLKKEAKKWHSKKFIKPSSVSNELNKYAIWDMLDNLQDCLDKKDANFWFVYHNFIAGLIQYYCKFVGYPAIKDYKALDIFTKEKTRKKYLLPEFPDKVFSGLIIKAFAANDKNKAILIYKKTSDHLLKQMGGFNINGWKIKSPVS</sequence>
<dbReference type="Gene3D" id="3.30.460.10">
    <property type="entry name" value="Beta Polymerase, domain 2"/>
    <property type="match status" value="1"/>
</dbReference>
<accession>A0A2H0UXX4</accession>
<evidence type="ECO:0000313" key="2">
    <source>
        <dbReference type="EMBL" id="PIR91682.1"/>
    </source>
</evidence>
<dbReference type="AlphaFoldDB" id="A0A2H0UXX4"/>
<name>A0A2H0UXX4_9BACT</name>
<dbReference type="Proteomes" id="UP000228906">
    <property type="component" value="Unassembled WGS sequence"/>
</dbReference>
<reference evidence="3" key="1">
    <citation type="submission" date="2017-09" db="EMBL/GenBank/DDBJ databases">
        <title>Depth-based differentiation of microbial function through sediment-hosted aquifers and enrichment of novel symbionts in the deep terrestrial subsurface.</title>
        <authorList>
            <person name="Probst A.J."/>
            <person name="Ladd B."/>
            <person name="Jarett J.K."/>
            <person name="Geller-Mcgrath D.E."/>
            <person name="Sieber C.M.K."/>
            <person name="Emerson J.B."/>
            <person name="Anantharaman K."/>
            <person name="Thomas B.C."/>
            <person name="Malmstrom R."/>
            <person name="Stieglmeier M."/>
            <person name="Klingl A."/>
            <person name="Woyke T."/>
            <person name="Ryan C.M."/>
            <person name="Banfield J.F."/>
        </authorList>
    </citation>
    <scope>NUCLEOTIDE SEQUENCE [LARGE SCALE GENOMIC DNA]</scope>
</reference>
<dbReference type="InterPro" id="IPR043519">
    <property type="entry name" value="NT_sf"/>
</dbReference>
<dbReference type="SUPFAM" id="SSF81301">
    <property type="entry name" value="Nucleotidyltransferase"/>
    <property type="match status" value="1"/>
</dbReference>
<proteinExistence type="predicted"/>
<evidence type="ECO:0000259" key="1">
    <source>
        <dbReference type="Pfam" id="PF18765"/>
    </source>
</evidence>
<feature type="domain" description="Polymerase beta nucleotidyltransferase" evidence="1">
    <location>
        <begin position="16"/>
        <end position="56"/>
    </location>
</feature>